<evidence type="ECO:0000313" key="2">
    <source>
        <dbReference type="Proteomes" id="UP000828212"/>
    </source>
</evidence>
<dbReference type="Proteomes" id="UP000828212">
    <property type="component" value="Segment"/>
</dbReference>
<reference evidence="1" key="1">
    <citation type="submission" date="2021-08" db="EMBL/GenBank/DDBJ databases">
        <authorList>
            <person name="Lu L."/>
            <person name="Huang X."/>
            <person name="Zhang R."/>
            <person name="Jiao N."/>
        </authorList>
    </citation>
    <scope>NUCLEOTIDE SEQUENCE</scope>
</reference>
<keyword evidence="2" id="KW-1185">Reference proteome</keyword>
<sequence length="146" mass="16163">MATYSFDDIALDDNDMGVVWIEGLGFRPREITEEFCGQIVGETQCTSGVCSGKYALEIIPDIYEPQIIDPVPYASAYIPEIYATPYKTPWVPTDWPDPWIPWISTGCCTIVTPDPEYPNTLPPVDAPFSLVLMLSAIAAIGVAKWK</sequence>
<accession>A0AAE8XC22</accession>
<gene>
    <name evidence="1" type="ORF">R7L_gp47</name>
</gene>
<protein>
    <submittedName>
        <fullName evidence="1">Uncharacterized protein</fullName>
    </submittedName>
</protein>
<dbReference type="EMBL" id="MZ773648">
    <property type="protein sequence ID" value="UAT28886.1"/>
    <property type="molecule type" value="Genomic_DNA"/>
</dbReference>
<proteinExistence type="predicted"/>
<evidence type="ECO:0000313" key="1">
    <source>
        <dbReference type="EMBL" id="UAT28886.1"/>
    </source>
</evidence>
<name>A0AAE8XC22_9CAUD</name>
<organism evidence="1 2">
    <name type="scientific">Dinoroseobacter phage vB_DshP-R7L</name>
    <dbReference type="NCBI Taxonomy" id="2873349"/>
    <lineage>
        <taxon>Viruses</taxon>
        <taxon>Duplodnaviria</taxon>
        <taxon>Heunggongvirae</taxon>
        <taxon>Uroviricota</taxon>
        <taxon>Caudoviricetes</taxon>
        <taxon>Schitoviridae</taxon>
        <taxon>Rhodovirinae</taxon>
        <taxon>Gonggongvirus</taxon>
        <taxon>Gonggongvirus R7l</taxon>
    </lineage>
</organism>